<dbReference type="HOGENOM" id="CLU_2583478_0_0_9"/>
<dbReference type="SUPFAM" id="SSF47336">
    <property type="entry name" value="ACP-like"/>
    <property type="match status" value="1"/>
</dbReference>
<dbReference type="InterPro" id="IPR036736">
    <property type="entry name" value="ACP-like_sf"/>
</dbReference>
<dbReference type="Proteomes" id="UP000002730">
    <property type="component" value="Chromosome"/>
</dbReference>
<dbReference type="RefSeq" id="WP_010073197.1">
    <property type="nucleotide sequence ID" value="NC_014393.1"/>
</dbReference>
<keyword evidence="2" id="KW-1185">Reference proteome</keyword>
<proteinExistence type="predicted"/>
<dbReference type="Gene3D" id="1.10.1200.10">
    <property type="entry name" value="ACP-like"/>
    <property type="match status" value="1"/>
</dbReference>
<sequence length="80" mass="9078">MLNVEKVVLQCVKKIRTNNNKVTLESRLIEDLQMDSMLLVSLAMLLEEKTGVSVITFSENIDFVSDVKVIKLVEVIKNNL</sequence>
<gene>
    <name evidence="1" type="ordered locus">Clocel_3131</name>
</gene>
<evidence type="ECO:0000313" key="2">
    <source>
        <dbReference type="Proteomes" id="UP000002730"/>
    </source>
</evidence>
<dbReference type="OrthoDB" id="9804551at2"/>
<name>D9SU65_CLOC7</name>
<organism evidence="1 2">
    <name type="scientific">Clostridium cellulovorans (strain ATCC 35296 / DSM 3052 / OCM 3 / 743B)</name>
    <dbReference type="NCBI Taxonomy" id="573061"/>
    <lineage>
        <taxon>Bacteria</taxon>
        <taxon>Bacillati</taxon>
        <taxon>Bacillota</taxon>
        <taxon>Clostridia</taxon>
        <taxon>Eubacteriales</taxon>
        <taxon>Clostridiaceae</taxon>
        <taxon>Clostridium</taxon>
    </lineage>
</organism>
<reference evidence="1 2" key="1">
    <citation type="submission" date="2010-08" db="EMBL/GenBank/DDBJ databases">
        <title>Complete sequence of Clostridium cellulovorans 743B.</title>
        <authorList>
            <consortium name="US DOE Joint Genome Institute"/>
            <person name="Lucas S."/>
            <person name="Copeland A."/>
            <person name="Lapidus A."/>
            <person name="Cheng J.-F."/>
            <person name="Bruce D."/>
            <person name="Goodwin L."/>
            <person name="Pitluck S."/>
            <person name="Chertkov O."/>
            <person name="Detter J.C."/>
            <person name="Han C."/>
            <person name="Tapia R."/>
            <person name="Land M."/>
            <person name="Hauser L."/>
            <person name="Chang Y.-J."/>
            <person name="Jeffries C."/>
            <person name="Kyrpides N."/>
            <person name="Ivanova N."/>
            <person name="Mikhailova N."/>
            <person name="Hemme C.L."/>
            <person name="Woyke T."/>
        </authorList>
    </citation>
    <scope>NUCLEOTIDE SEQUENCE [LARGE SCALE GENOMIC DNA]</scope>
    <source>
        <strain evidence="2">ATCC 35296 / DSM 3052 / OCM 3 / 743B</strain>
    </source>
</reference>
<dbReference type="AlphaFoldDB" id="D9SU65"/>
<dbReference type="KEGG" id="ccb:Clocel_3131"/>
<evidence type="ECO:0000313" key="1">
    <source>
        <dbReference type="EMBL" id="ADL52820.1"/>
    </source>
</evidence>
<dbReference type="STRING" id="573061.Clocel_3131"/>
<accession>D9SU65</accession>
<dbReference type="EMBL" id="CP002160">
    <property type="protein sequence ID" value="ADL52820.1"/>
    <property type="molecule type" value="Genomic_DNA"/>
</dbReference>
<protein>
    <submittedName>
        <fullName evidence="1">Phosphopantetheine-binding</fullName>
    </submittedName>
</protein>